<gene>
    <name evidence="2" type="ORF">HMPREF9446_01754</name>
</gene>
<keyword evidence="3" id="KW-1185">Reference proteome</keyword>
<dbReference type="EMBL" id="AFBN01000032">
    <property type="protein sequence ID" value="EGF57327.1"/>
    <property type="molecule type" value="Genomic_DNA"/>
</dbReference>
<reference evidence="2 3" key="1">
    <citation type="submission" date="2011-02" db="EMBL/GenBank/DDBJ databases">
        <authorList>
            <person name="Weinstock G."/>
            <person name="Sodergren E."/>
            <person name="Clifton S."/>
            <person name="Fulton L."/>
            <person name="Fulton B."/>
            <person name="Courtney L."/>
            <person name="Fronick C."/>
            <person name="Harrison M."/>
            <person name="Strong C."/>
            <person name="Farmer C."/>
            <person name="Delahaunty K."/>
            <person name="Markovic C."/>
            <person name="Hall O."/>
            <person name="Minx P."/>
            <person name="Tomlinson C."/>
            <person name="Mitreva M."/>
            <person name="Hou S."/>
            <person name="Chen J."/>
            <person name="Wollam A."/>
            <person name="Pepin K.H."/>
            <person name="Johnson M."/>
            <person name="Bhonagiri V."/>
            <person name="Zhang X."/>
            <person name="Suruliraj S."/>
            <person name="Warren W."/>
            <person name="Chinwalla A."/>
            <person name="Mardis E.R."/>
            <person name="Wilson R.K."/>
        </authorList>
    </citation>
    <scope>NUCLEOTIDE SEQUENCE [LARGE SCALE GENOMIC DNA]</scope>
    <source>
        <strain evidence="2 3">YIT 12057</strain>
    </source>
</reference>
<evidence type="ECO:0000313" key="3">
    <source>
        <dbReference type="Proteomes" id="UP000003416"/>
    </source>
</evidence>
<keyword evidence="1" id="KW-0812">Transmembrane</keyword>
<organism evidence="2 3">
    <name type="scientific">Bacteroides fluxus YIT 12057</name>
    <dbReference type="NCBI Taxonomy" id="763034"/>
    <lineage>
        <taxon>Bacteria</taxon>
        <taxon>Pseudomonadati</taxon>
        <taxon>Bacteroidota</taxon>
        <taxon>Bacteroidia</taxon>
        <taxon>Bacteroidales</taxon>
        <taxon>Bacteroidaceae</taxon>
        <taxon>Bacteroides</taxon>
    </lineage>
</organism>
<feature type="transmembrane region" description="Helical" evidence="1">
    <location>
        <begin position="12"/>
        <end position="31"/>
    </location>
</feature>
<keyword evidence="1" id="KW-1133">Transmembrane helix</keyword>
<proteinExistence type="predicted"/>
<dbReference type="HOGENOM" id="CLU_3265650_0_0_10"/>
<dbReference type="Proteomes" id="UP000003416">
    <property type="component" value="Unassembled WGS sequence"/>
</dbReference>
<evidence type="ECO:0000313" key="2">
    <source>
        <dbReference type="EMBL" id="EGF57327.1"/>
    </source>
</evidence>
<sequence length="41" mass="5142">MTDGSHNKVFLFIWDWLNSIFLYLWIIKVEVARERVYMNHR</sequence>
<accession>F3PSP2</accession>
<dbReference type="AlphaFoldDB" id="F3PSP2"/>
<evidence type="ECO:0000256" key="1">
    <source>
        <dbReference type="SAM" id="Phobius"/>
    </source>
</evidence>
<keyword evidence="1" id="KW-0472">Membrane</keyword>
<protein>
    <submittedName>
        <fullName evidence="2">Uncharacterized protein</fullName>
    </submittedName>
</protein>
<comment type="caution">
    <text evidence="2">The sequence shown here is derived from an EMBL/GenBank/DDBJ whole genome shotgun (WGS) entry which is preliminary data.</text>
</comment>
<name>F3PSP2_9BACE</name>